<gene>
    <name evidence="1" type="ORF">Q8A67_015982</name>
</gene>
<sequence length="161" mass="18019">MPPFRQVLKQLILQLWIIFNCASCAHLPQTCIQCSLSCDGAPELKKHESVIVSVESPFQKDFEKVYNVSSLYHGKHCLVLGCFHRDMPHGLKIYPNDNGHVPEVLFDKSNLQPVCGLEGISTTKQPVKTEQRKAHDPNGADGKLSNKLLILLAFCFLHLPS</sequence>
<organism evidence="1 2">
    <name type="scientific">Cirrhinus molitorella</name>
    <name type="common">mud carp</name>
    <dbReference type="NCBI Taxonomy" id="172907"/>
    <lineage>
        <taxon>Eukaryota</taxon>
        <taxon>Metazoa</taxon>
        <taxon>Chordata</taxon>
        <taxon>Craniata</taxon>
        <taxon>Vertebrata</taxon>
        <taxon>Euteleostomi</taxon>
        <taxon>Actinopterygii</taxon>
        <taxon>Neopterygii</taxon>
        <taxon>Teleostei</taxon>
        <taxon>Ostariophysi</taxon>
        <taxon>Cypriniformes</taxon>
        <taxon>Cyprinidae</taxon>
        <taxon>Labeoninae</taxon>
        <taxon>Labeonini</taxon>
        <taxon>Cirrhinus</taxon>
    </lineage>
</organism>
<evidence type="ECO:0000313" key="1">
    <source>
        <dbReference type="EMBL" id="KAK2887754.1"/>
    </source>
</evidence>
<dbReference type="EMBL" id="JAUYZG010000015">
    <property type="protein sequence ID" value="KAK2887754.1"/>
    <property type="molecule type" value="Genomic_DNA"/>
</dbReference>
<name>A0AA88PFS9_9TELE</name>
<accession>A0AA88PFS9</accession>
<dbReference type="Proteomes" id="UP001187343">
    <property type="component" value="Unassembled WGS sequence"/>
</dbReference>
<protein>
    <submittedName>
        <fullName evidence="1">Uncharacterized protein</fullName>
    </submittedName>
</protein>
<comment type="caution">
    <text evidence="1">The sequence shown here is derived from an EMBL/GenBank/DDBJ whole genome shotgun (WGS) entry which is preliminary data.</text>
</comment>
<reference evidence="1" key="1">
    <citation type="submission" date="2023-08" db="EMBL/GenBank/DDBJ databases">
        <title>Chromosome-level Genome Assembly of mud carp (Cirrhinus molitorella).</title>
        <authorList>
            <person name="Liu H."/>
        </authorList>
    </citation>
    <scope>NUCLEOTIDE SEQUENCE</scope>
    <source>
        <strain evidence="1">Prfri</strain>
        <tissue evidence="1">Muscle</tissue>
    </source>
</reference>
<evidence type="ECO:0000313" key="2">
    <source>
        <dbReference type="Proteomes" id="UP001187343"/>
    </source>
</evidence>
<dbReference type="AlphaFoldDB" id="A0AA88PFS9"/>
<proteinExistence type="predicted"/>
<keyword evidence="2" id="KW-1185">Reference proteome</keyword>